<evidence type="ECO:0000256" key="2">
    <source>
        <dbReference type="ARBA" id="ARBA00023180"/>
    </source>
</evidence>
<dbReference type="Proteomes" id="UP000010862">
    <property type="component" value="Chromosome 1"/>
</dbReference>
<keyword evidence="2" id="KW-0325">Glycoprotein</keyword>
<dbReference type="Gene3D" id="2.160.20.10">
    <property type="entry name" value="Single-stranded right-handed beta-helix, Pectin lyase-like"/>
    <property type="match status" value="1"/>
</dbReference>
<accession>F9D384</accession>
<dbReference type="KEGG" id="pdt:Prede_1435"/>
<dbReference type="SUPFAM" id="SSF49265">
    <property type="entry name" value="Fibronectin type III"/>
    <property type="match status" value="1"/>
</dbReference>
<reference evidence="5" key="2">
    <citation type="submission" date="2012-02" db="EMBL/GenBank/DDBJ databases">
        <title>Complete sequence of chromosome 1 of Prevotella dentalis DSM 3688.</title>
        <authorList>
            <consortium name="US DOE Joint Genome Institute (JGI-PGF)"/>
            <person name="Lucas S."/>
            <person name="Copeland A."/>
            <person name="Lapidus A."/>
            <person name="Glavina del Rio T."/>
            <person name="Dalin E."/>
            <person name="Tice H."/>
            <person name="Bruce D."/>
            <person name="Goodwin L."/>
            <person name="Pitluck S."/>
            <person name="Peters L."/>
            <person name="Mikhailova N."/>
            <person name="Chertkov O."/>
            <person name="Kyrpides N."/>
            <person name="Mavromatis K."/>
            <person name="Ivanova N."/>
            <person name="Brettin T."/>
            <person name="Detter J.C."/>
            <person name="Han C."/>
            <person name="Larimer F."/>
            <person name="Land M."/>
            <person name="Hauser L."/>
            <person name="Markowitz V."/>
            <person name="Cheng J.-F."/>
            <person name="Hugenholtz P."/>
            <person name="Woyke T."/>
            <person name="Wu D."/>
            <person name="Gronow S."/>
            <person name="Wellnitz S."/>
            <person name="Brambilla E."/>
            <person name="Klenk H.-P."/>
            <person name="Eisen J.A."/>
        </authorList>
    </citation>
    <scope>NUCLEOTIDE SEQUENCE [LARGE SCALE GENOMIC DNA]</scope>
    <source>
        <strain evidence="5">DSM 3688</strain>
    </source>
</reference>
<dbReference type="GO" id="GO:0046872">
    <property type="term" value="F:metal ion binding"/>
    <property type="evidence" value="ECO:0007669"/>
    <property type="project" value="UniProtKB-KW"/>
</dbReference>
<reference evidence="8" key="3">
    <citation type="submission" date="2012-02" db="EMBL/GenBank/DDBJ databases">
        <title>Complete sequence of chromosome 1 of Prevotella dentalis DSM 3688.</title>
        <authorList>
            <person name="Lucas S."/>
            <person name="Copeland A."/>
            <person name="Lapidus A."/>
            <person name="Glavina del Rio T."/>
            <person name="Dalin E."/>
            <person name="Tice H."/>
            <person name="Bruce D."/>
            <person name="Goodwin L."/>
            <person name="Pitluck S."/>
            <person name="Peters L."/>
            <person name="Mikhailova N."/>
            <person name="Chertkov O."/>
            <person name="Kyrpides N."/>
            <person name="Mavromatis K."/>
            <person name="Ivanova N."/>
            <person name="Brettin T."/>
            <person name="Detter J.C."/>
            <person name="Han C."/>
            <person name="Larimer F."/>
            <person name="Land M."/>
            <person name="Hauser L."/>
            <person name="Markowitz V."/>
            <person name="Cheng J.-F."/>
            <person name="Hugenholtz P."/>
            <person name="Woyke T."/>
            <person name="Wu D."/>
            <person name="Gronow S."/>
            <person name="Wellnitz S."/>
            <person name="Brambilla E."/>
            <person name="Klenk H.-P."/>
            <person name="Eisen J.A."/>
        </authorList>
    </citation>
    <scope>NUCLEOTIDE SEQUENCE [LARGE SCALE GENOMIC DNA]</scope>
    <source>
        <strain evidence="8">ATCC 49559 / DSM 3688 / JCM 13448 / NCTC 12043 / ES 2772</strain>
    </source>
</reference>
<gene>
    <name evidence="5" type="ordered locus">Prede_1435</name>
    <name evidence="6" type="ORF">HMPREF9136_1312</name>
</gene>
<feature type="domain" description="Fibronectin type-III" evidence="4">
    <location>
        <begin position="421"/>
        <end position="512"/>
    </location>
</feature>
<evidence type="ECO:0000313" key="8">
    <source>
        <dbReference type="Proteomes" id="UP000010862"/>
    </source>
</evidence>
<dbReference type="InterPro" id="IPR013783">
    <property type="entry name" value="Ig-like_fold"/>
</dbReference>
<dbReference type="InterPro" id="IPR003961">
    <property type="entry name" value="FN3_dom"/>
</dbReference>
<dbReference type="PATRIC" id="fig|908937.9.peg.1508"/>
<dbReference type="AlphaFoldDB" id="F9D384"/>
<dbReference type="PANTHER" id="PTHR42970">
    <property type="entry name" value="PECTATE LYASE C-RELATED"/>
    <property type="match status" value="1"/>
</dbReference>
<keyword evidence="3" id="KW-0732">Signal</keyword>
<dbReference type="InterPro" id="IPR036116">
    <property type="entry name" value="FN3_sf"/>
</dbReference>
<dbReference type="Pfam" id="PF00041">
    <property type="entry name" value="fn3"/>
    <property type="match status" value="1"/>
</dbReference>
<dbReference type="Proteomes" id="UP000007820">
    <property type="component" value="Unassembled WGS sequence"/>
</dbReference>
<organism evidence="6 7">
    <name type="scientific">Prevotella dentalis (strain ATCC 49559 / DSM 3688 / JCM 13448 / NCTC 12043 / ES 2772)</name>
    <name type="common">Mitsuokella dentalis</name>
    <dbReference type="NCBI Taxonomy" id="908937"/>
    <lineage>
        <taxon>Bacteria</taxon>
        <taxon>Pseudomonadati</taxon>
        <taxon>Bacteroidota</taxon>
        <taxon>Bacteroidia</taxon>
        <taxon>Bacteroidales</taxon>
        <taxon>Prevotellaceae</taxon>
        <taxon>Prevotella</taxon>
    </lineage>
</organism>
<evidence type="ECO:0000256" key="1">
    <source>
        <dbReference type="ARBA" id="ARBA00022723"/>
    </source>
</evidence>
<dbReference type="STRING" id="908937.Prede_1435"/>
<evidence type="ECO:0000313" key="5">
    <source>
        <dbReference type="EMBL" id="AGB28750.1"/>
    </source>
</evidence>
<name>F9D384_PREDD</name>
<dbReference type="HOGENOM" id="CLU_372495_0_0_10"/>
<dbReference type="PROSITE" id="PS50853">
    <property type="entry name" value="FN3"/>
    <property type="match status" value="1"/>
</dbReference>
<sequence>MNHLYSLLFPLLLSAPAAAQLPAFPGAEGFGALATGGRASRTVVHVTNLNATGPGSLAEALNGSNRIVVFDVGGIIRLSPSQMVSIDRHSNITVLGQTAPGDGITIYGNRVLIRNCSNVIFQYVRMRGSIRMARSGCTLTMDGAENVILDHCSISWGRWDNVHIKNANNITWQNCIIAEGIDPQRFGAITDGTRNWTISHCLWANNKSRNPKMKCYAQMVNSVVYNGGNGVVGGHSAADNYQDLVNNYFIAGPQGGSSYSQWTATDHLYQRGNLMDADRDGQLNGTPYTNTGCTDMDSPRHSPAVPVTVETPEAAYASVLAQAGCSRVRDTHDLRLVNQLKSLGTEGRIIDSEEDVGGIGTLNGGQAPVDTDRDGIPDDWEKAHGLNPDDAADAVADAPDGYLWIEHYAHSLTAATSALAYPMDVKVTRLGGDATTAAVSWTNADDRATAVLLEMSTDGGPFVQIDSLPARSTFRTVTGLDPDKMYSFRLRTTDGQNRSAYSAVVSINEPEGMLPGGGTPADTEVLRPAEGRLYRIICYASRYFNSGANINGPAQYLTAGSHNGHTTLNATTNFDWQDPALLWSITQDAADPTRYSIRTYSRNLCLAPVMTDEYITLDSTLAASYNITFVGNYQPAQSGRKEPLAFFRINSPDNQGFQVRGRSASQWLWGSGTVVRADMIFTFQPVSTSLISPSTQIIATRADRSQAGMDGSQAWKDEAWYTLQGVRVSRPTHGIYIHQGRITVRR</sequence>
<dbReference type="EMBL" id="AFPW01000019">
    <property type="protein sequence ID" value="EGQ14635.1"/>
    <property type="molecule type" value="Genomic_DNA"/>
</dbReference>
<dbReference type="InterPro" id="IPR011050">
    <property type="entry name" value="Pectin_lyase_fold/virulence"/>
</dbReference>
<evidence type="ECO:0000256" key="3">
    <source>
        <dbReference type="SAM" id="SignalP"/>
    </source>
</evidence>
<keyword evidence="1" id="KW-0479">Metal-binding</keyword>
<dbReference type="InterPro" id="IPR052063">
    <property type="entry name" value="Polysaccharide_Lyase_1"/>
</dbReference>
<dbReference type="CDD" id="cd00063">
    <property type="entry name" value="FN3"/>
    <property type="match status" value="1"/>
</dbReference>
<dbReference type="RefSeq" id="WP_005845423.1">
    <property type="nucleotide sequence ID" value="NC_019960.1"/>
</dbReference>
<dbReference type="PANTHER" id="PTHR42970:SF1">
    <property type="entry name" value="PECTATE LYASE C-RELATED"/>
    <property type="match status" value="1"/>
</dbReference>
<feature type="chain" id="PRO_5007914492" evidence="3">
    <location>
        <begin position="20"/>
        <end position="746"/>
    </location>
</feature>
<feature type="signal peptide" evidence="3">
    <location>
        <begin position="1"/>
        <end position="19"/>
    </location>
</feature>
<evidence type="ECO:0000259" key="4">
    <source>
        <dbReference type="PROSITE" id="PS50853"/>
    </source>
</evidence>
<reference evidence="6 7" key="1">
    <citation type="submission" date="2011-04" db="EMBL/GenBank/DDBJ databases">
        <authorList>
            <person name="Muzny D."/>
            <person name="Qin X."/>
            <person name="Deng J."/>
            <person name="Jiang H."/>
            <person name="Liu Y."/>
            <person name="Qu J."/>
            <person name="Song X.-Z."/>
            <person name="Zhang L."/>
            <person name="Thornton R."/>
            <person name="Coyle M."/>
            <person name="Francisco L."/>
            <person name="Jackson L."/>
            <person name="Javaid M."/>
            <person name="Korchina V."/>
            <person name="Kovar C."/>
            <person name="Mata R."/>
            <person name="Mathew T."/>
            <person name="Ngo R."/>
            <person name="Nguyen L."/>
            <person name="Nguyen N."/>
            <person name="Okwuonu G."/>
            <person name="Ongeri F."/>
            <person name="Pham C."/>
            <person name="Simmons D."/>
            <person name="Wilczek-Boney K."/>
            <person name="Hale W."/>
            <person name="Jakkamsetti A."/>
            <person name="Pham P."/>
            <person name="Ruth R."/>
            <person name="San Lucas F."/>
            <person name="Warren J."/>
            <person name="Zhang J."/>
            <person name="Zhao Z."/>
            <person name="Zhou C."/>
            <person name="Zhu D."/>
            <person name="Lee S."/>
            <person name="Bess C."/>
            <person name="Blankenburg K."/>
            <person name="Forbes L."/>
            <person name="Fu Q."/>
            <person name="Gubbala S."/>
            <person name="Hirani K."/>
            <person name="Jayaseelan J.C."/>
            <person name="Lara F."/>
            <person name="Munidasa M."/>
            <person name="Palculict T."/>
            <person name="Patil S."/>
            <person name="Pu L.-L."/>
            <person name="Saada N."/>
            <person name="Tang L."/>
            <person name="Weissenberger G."/>
            <person name="Zhu Y."/>
            <person name="Hemphill L."/>
            <person name="Shang Y."/>
            <person name="Youmans B."/>
            <person name="Ayvaz T."/>
            <person name="Ross M."/>
            <person name="Santibanez J."/>
            <person name="Aqrawi P."/>
            <person name="Gross S."/>
            <person name="Joshi V."/>
            <person name="Fowler G."/>
            <person name="Nazareth L."/>
            <person name="Reid J."/>
            <person name="Worley K."/>
            <person name="Petrosino J."/>
            <person name="Highlander S."/>
            <person name="Gibbs R."/>
        </authorList>
    </citation>
    <scope>NUCLEOTIDE SEQUENCE [LARGE SCALE GENOMIC DNA]</scope>
    <source>
        <strain evidence="6 7">DSM 3688</strain>
    </source>
</reference>
<protein>
    <submittedName>
        <fullName evidence="5">Pectate lyase</fullName>
    </submittedName>
</protein>
<keyword evidence="5" id="KW-0456">Lyase</keyword>
<keyword evidence="8" id="KW-1185">Reference proteome</keyword>
<evidence type="ECO:0000313" key="6">
    <source>
        <dbReference type="EMBL" id="EGQ14635.1"/>
    </source>
</evidence>
<dbReference type="OrthoDB" id="8737820at2"/>
<dbReference type="GO" id="GO:0016829">
    <property type="term" value="F:lyase activity"/>
    <property type="evidence" value="ECO:0007669"/>
    <property type="project" value="UniProtKB-KW"/>
</dbReference>
<dbReference type="SUPFAM" id="SSF51126">
    <property type="entry name" value="Pectin lyase-like"/>
    <property type="match status" value="1"/>
</dbReference>
<evidence type="ECO:0000313" key="7">
    <source>
        <dbReference type="Proteomes" id="UP000007820"/>
    </source>
</evidence>
<dbReference type="Gene3D" id="2.60.40.10">
    <property type="entry name" value="Immunoglobulins"/>
    <property type="match status" value="1"/>
</dbReference>
<dbReference type="EMBL" id="CP003368">
    <property type="protein sequence ID" value="AGB28750.1"/>
    <property type="molecule type" value="Genomic_DNA"/>
</dbReference>
<dbReference type="eggNOG" id="COG3866">
    <property type="taxonomic scope" value="Bacteria"/>
</dbReference>
<dbReference type="InterPro" id="IPR012334">
    <property type="entry name" value="Pectin_lyas_fold"/>
</dbReference>
<proteinExistence type="predicted"/>